<dbReference type="InterPro" id="IPR036097">
    <property type="entry name" value="HisK_dim/P_sf"/>
</dbReference>
<evidence type="ECO:0000256" key="2">
    <source>
        <dbReference type="ARBA" id="ARBA00004370"/>
    </source>
</evidence>
<dbReference type="PANTHER" id="PTHR43047">
    <property type="entry name" value="TWO-COMPONENT HISTIDINE PROTEIN KINASE"/>
    <property type="match status" value="1"/>
</dbReference>
<evidence type="ECO:0000256" key="1">
    <source>
        <dbReference type="ARBA" id="ARBA00000085"/>
    </source>
</evidence>
<dbReference type="Pfam" id="PF13188">
    <property type="entry name" value="PAS_8"/>
    <property type="match status" value="2"/>
</dbReference>
<proteinExistence type="predicted"/>
<evidence type="ECO:0000256" key="8">
    <source>
        <dbReference type="SAM" id="Phobius"/>
    </source>
</evidence>
<dbReference type="GO" id="GO:0009927">
    <property type="term" value="F:histidine phosphotransfer kinase activity"/>
    <property type="evidence" value="ECO:0007669"/>
    <property type="project" value="TreeGrafter"/>
</dbReference>
<dbReference type="InterPro" id="IPR000014">
    <property type="entry name" value="PAS"/>
</dbReference>
<evidence type="ECO:0000313" key="12">
    <source>
        <dbReference type="Proteomes" id="UP000199068"/>
    </source>
</evidence>
<dbReference type="InterPro" id="IPR003594">
    <property type="entry name" value="HATPase_dom"/>
</dbReference>
<dbReference type="STRING" id="1121325.SAMN04515677_102181"/>
<keyword evidence="8" id="KW-0472">Membrane</keyword>
<feature type="domain" description="PAS" evidence="10">
    <location>
        <begin position="393"/>
        <end position="442"/>
    </location>
</feature>
<feature type="transmembrane region" description="Helical" evidence="8">
    <location>
        <begin position="101"/>
        <end position="119"/>
    </location>
</feature>
<dbReference type="EMBL" id="FNGW01000002">
    <property type="protein sequence ID" value="SDL50156.1"/>
    <property type="molecule type" value="Genomic_DNA"/>
</dbReference>
<dbReference type="Gene3D" id="3.30.450.20">
    <property type="entry name" value="PAS domain"/>
    <property type="match status" value="2"/>
</dbReference>
<dbReference type="SMART" id="SM00388">
    <property type="entry name" value="HisKA"/>
    <property type="match status" value="1"/>
</dbReference>
<comment type="catalytic activity">
    <reaction evidence="1">
        <text>ATP + protein L-histidine = ADP + protein N-phospho-L-histidine.</text>
        <dbReference type="EC" id="2.7.13.3"/>
    </reaction>
</comment>
<organism evidence="11 12">
    <name type="scientific">Romboutsia lituseburensis DSM 797</name>
    <dbReference type="NCBI Taxonomy" id="1121325"/>
    <lineage>
        <taxon>Bacteria</taxon>
        <taxon>Bacillati</taxon>
        <taxon>Bacillota</taxon>
        <taxon>Clostridia</taxon>
        <taxon>Peptostreptococcales</taxon>
        <taxon>Peptostreptococcaceae</taxon>
        <taxon>Romboutsia</taxon>
    </lineage>
</organism>
<dbReference type="SMART" id="SM00091">
    <property type="entry name" value="PAS"/>
    <property type="match status" value="3"/>
</dbReference>
<keyword evidence="5" id="KW-0808">Transferase</keyword>
<evidence type="ECO:0000313" key="11">
    <source>
        <dbReference type="EMBL" id="SDL50156.1"/>
    </source>
</evidence>
<reference evidence="11 12" key="1">
    <citation type="submission" date="2016-10" db="EMBL/GenBank/DDBJ databases">
        <authorList>
            <person name="de Groot N.N."/>
        </authorList>
    </citation>
    <scope>NUCLEOTIDE SEQUENCE [LARGE SCALE GENOMIC DNA]</scope>
    <source>
        <strain evidence="11 12">DSM 797</strain>
    </source>
</reference>
<keyword evidence="6" id="KW-0418">Kinase</keyword>
<dbReference type="Pfam" id="PF00512">
    <property type="entry name" value="HisKA"/>
    <property type="match status" value="1"/>
</dbReference>
<dbReference type="GO" id="GO:0000155">
    <property type="term" value="F:phosphorelay sensor kinase activity"/>
    <property type="evidence" value="ECO:0007669"/>
    <property type="project" value="InterPro"/>
</dbReference>
<dbReference type="SUPFAM" id="SSF55785">
    <property type="entry name" value="PYP-like sensor domain (PAS domain)"/>
    <property type="match status" value="1"/>
</dbReference>
<evidence type="ECO:0000256" key="3">
    <source>
        <dbReference type="ARBA" id="ARBA00012438"/>
    </source>
</evidence>
<dbReference type="PROSITE" id="PS50112">
    <property type="entry name" value="PAS"/>
    <property type="match status" value="1"/>
</dbReference>
<feature type="transmembrane region" description="Helical" evidence="8">
    <location>
        <begin position="186"/>
        <end position="205"/>
    </location>
</feature>
<keyword evidence="8" id="KW-0812">Transmembrane</keyword>
<dbReference type="RefSeq" id="WP_170827930.1">
    <property type="nucleotide sequence ID" value="NZ_FNGW01000002.1"/>
</dbReference>
<feature type="domain" description="Histidine kinase" evidence="9">
    <location>
        <begin position="669"/>
        <end position="892"/>
    </location>
</feature>
<dbReference type="SUPFAM" id="SSF55874">
    <property type="entry name" value="ATPase domain of HSP90 chaperone/DNA topoisomerase II/histidine kinase"/>
    <property type="match status" value="1"/>
</dbReference>
<dbReference type="InterPro" id="IPR005467">
    <property type="entry name" value="His_kinase_dom"/>
</dbReference>
<dbReference type="Gene3D" id="3.30.565.10">
    <property type="entry name" value="Histidine kinase-like ATPase, C-terminal domain"/>
    <property type="match status" value="1"/>
</dbReference>
<dbReference type="Gene3D" id="1.10.287.130">
    <property type="match status" value="1"/>
</dbReference>
<comment type="subcellular location">
    <subcellularLocation>
        <location evidence="2">Membrane</location>
    </subcellularLocation>
</comment>
<keyword evidence="7" id="KW-0902">Two-component regulatory system</keyword>
<dbReference type="AlphaFoldDB" id="A0A1G9KKL9"/>
<evidence type="ECO:0000256" key="4">
    <source>
        <dbReference type="ARBA" id="ARBA00022553"/>
    </source>
</evidence>
<evidence type="ECO:0000256" key="6">
    <source>
        <dbReference type="ARBA" id="ARBA00022777"/>
    </source>
</evidence>
<keyword evidence="8" id="KW-1133">Transmembrane helix</keyword>
<accession>A0A1G9KKL9</accession>
<keyword evidence="12" id="KW-1185">Reference proteome</keyword>
<dbReference type="CDD" id="cd00082">
    <property type="entry name" value="HisKA"/>
    <property type="match status" value="1"/>
</dbReference>
<protein>
    <recommendedName>
        <fullName evidence="3">histidine kinase</fullName>
        <ecNumber evidence="3">2.7.13.3</ecNumber>
    </recommendedName>
</protein>
<dbReference type="Proteomes" id="UP000199068">
    <property type="component" value="Unassembled WGS sequence"/>
</dbReference>
<evidence type="ECO:0000256" key="7">
    <source>
        <dbReference type="ARBA" id="ARBA00023012"/>
    </source>
</evidence>
<dbReference type="SMART" id="SM00387">
    <property type="entry name" value="HATPase_c"/>
    <property type="match status" value="1"/>
</dbReference>
<dbReference type="PROSITE" id="PS50109">
    <property type="entry name" value="HIS_KIN"/>
    <property type="match status" value="1"/>
</dbReference>
<sequence length="919" mass="107785">MDTKVISNKDKLLRIKMFIKEYKVILFLNLIFIVIAILNKYYYCKTINLLRTTLLWIFLYTVSYDDEGEEQNTLLKILKISSLAIIVLSGVGSVYDIDYKFIPFNITLTIMNLSNLIYILNKNSKVIKTTVVIYTIIIISILTLYFFIGIAPVNKSIIFINICINIVTLFIYRNKQIKYKDMIKNLSCINFVLNIIVLAIVFINKNEIKENLGYIVMIILLNHTYYGYNYIIKNIIKNPYFELELKNIKLNSSSQRLKKLNTIISKDVTIQNKIKEFIIERQALLEQALDTVPSAWMITDYEFNIIYRNNKCMEVFDNNINNFKHIKCILENDSIINRLNNIDVNKNMLETVLPVGNKQYLLNITNNDTDFTYLISFIDVTSELHMEKELKDKREEYESIVESIPCPIMIRNVKENVKEANLQSINKAFEEFFGYNSRDINGIELVKYYDMFDINIYDNKNYKKVNLSHEEQINFIHENSNCSFIMNCTMKDKQQKEHNLEVHINNYNEGSEELKLLTFIDKSKEINIYQQINKQNQLYHKILNNIPDGIIVEALGSGEIIYANQKFKEIFSIENDSDGIWVQKYRDRLETKHLYNLQSGNKNKTIYIVNENKDIKEVKFYSKIWILDNLKHRLRIVKDLGEKREAERMKEILRKQREYDKMKMEFYANISHELKTPLNNIYSSTQLVETLYNSNKIKDQNEEINSHVKIVKQNMFRLMRLIDNIINISQVKSEIYKINKVNFDIIYLIEEIVLSINSYAKSRGINLVFDTNEECLLVGLDPEAIERIVLNVLSNAIKFTPSGGEIFVSIYKLEDKVQITIKDSGVGIEEDKLMDIFEKFKQIENGNINNEFGSGIGLYLSKSLVEIQDGSIDLKSEVNKGTKIIVEFPIKEVIEDDEDIIEYGGNIEKFKIEFFDIYK</sequence>
<feature type="transmembrane region" description="Helical" evidence="8">
    <location>
        <begin position="131"/>
        <end position="151"/>
    </location>
</feature>
<dbReference type="FunFam" id="3.30.565.10:FF:000006">
    <property type="entry name" value="Sensor histidine kinase WalK"/>
    <property type="match status" value="1"/>
</dbReference>
<evidence type="ECO:0000256" key="5">
    <source>
        <dbReference type="ARBA" id="ARBA00022679"/>
    </source>
</evidence>
<gene>
    <name evidence="11" type="ORF">SAMN04515677_102181</name>
</gene>
<dbReference type="InterPro" id="IPR036890">
    <property type="entry name" value="HATPase_C_sf"/>
</dbReference>
<dbReference type="PRINTS" id="PR00344">
    <property type="entry name" value="BCTRLSENSOR"/>
</dbReference>
<evidence type="ECO:0000259" key="10">
    <source>
        <dbReference type="PROSITE" id="PS50112"/>
    </source>
</evidence>
<evidence type="ECO:0000259" key="9">
    <source>
        <dbReference type="PROSITE" id="PS50109"/>
    </source>
</evidence>
<dbReference type="EC" id="2.7.13.3" evidence="3"/>
<dbReference type="Pfam" id="PF02518">
    <property type="entry name" value="HATPase_c"/>
    <property type="match status" value="1"/>
</dbReference>
<feature type="transmembrane region" description="Helical" evidence="8">
    <location>
        <begin position="21"/>
        <end position="43"/>
    </location>
</feature>
<dbReference type="InterPro" id="IPR035965">
    <property type="entry name" value="PAS-like_dom_sf"/>
</dbReference>
<dbReference type="InterPro" id="IPR004358">
    <property type="entry name" value="Sig_transdc_His_kin-like_C"/>
</dbReference>
<dbReference type="GO" id="GO:0005886">
    <property type="term" value="C:plasma membrane"/>
    <property type="evidence" value="ECO:0007669"/>
    <property type="project" value="TreeGrafter"/>
</dbReference>
<keyword evidence="4" id="KW-0597">Phosphoprotein</keyword>
<name>A0A1G9KKL9_9FIRM</name>
<dbReference type="SUPFAM" id="SSF47384">
    <property type="entry name" value="Homodimeric domain of signal transducing histidine kinase"/>
    <property type="match status" value="1"/>
</dbReference>
<dbReference type="PANTHER" id="PTHR43047:SF72">
    <property type="entry name" value="OSMOSENSING HISTIDINE PROTEIN KINASE SLN1"/>
    <property type="match status" value="1"/>
</dbReference>
<feature type="transmembrane region" description="Helical" evidence="8">
    <location>
        <begin position="157"/>
        <end position="174"/>
    </location>
</feature>
<dbReference type="InterPro" id="IPR003661">
    <property type="entry name" value="HisK_dim/P_dom"/>
</dbReference>